<keyword evidence="2" id="KW-1185">Reference proteome</keyword>
<dbReference type="Gene3D" id="2.60.120.620">
    <property type="entry name" value="q2cbj1_9rhob like domain"/>
    <property type="match status" value="1"/>
</dbReference>
<accession>A0A9X1XKX3</accession>
<dbReference type="Proteomes" id="UP001139011">
    <property type="component" value="Unassembled WGS sequence"/>
</dbReference>
<evidence type="ECO:0000313" key="2">
    <source>
        <dbReference type="Proteomes" id="UP001139011"/>
    </source>
</evidence>
<keyword evidence="1" id="KW-0223">Dioxygenase</keyword>
<protein>
    <submittedName>
        <fullName evidence="1">Phytanoyl-CoA dioxygenase family protein</fullName>
    </submittedName>
</protein>
<keyword evidence="1" id="KW-0560">Oxidoreductase</keyword>
<proteinExistence type="predicted"/>
<organism evidence="1 2">
    <name type="scientific">Fictibacillus marinisediminis</name>
    <dbReference type="NCBI Taxonomy" id="2878389"/>
    <lineage>
        <taxon>Bacteria</taxon>
        <taxon>Bacillati</taxon>
        <taxon>Bacillota</taxon>
        <taxon>Bacilli</taxon>
        <taxon>Bacillales</taxon>
        <taxon>Fictibacillaceae</taxon>
        <taxon>Fictibacillus</taxon>
    </lineage>
</organism>
<dbReference type="Pfam" id="PF05721">
    <property type="entry name" value="PhyH"/>
    <property type="match status" value="1"/>
</dbReference>
<dbReference type="RefSeq" id="WP_248254794.1">
    <property type="nucleotide sequence ID" value="NZ_JAIWJX010000004.1"/>
</dbReference>
<name>A0A9X1XKX3_9BACL</name>
<dbReference type="InterPro" id="IPR008775">
    <property type="entry name" value="Phytyl_CoA_dOase-like"/>
</dbReference>
<dbReference type="PANTHER" id="PTHR20883">
    <property type="entry name" value="PHYTANOYL-COA DIOXYGENASE DOMAIN CONTAINING 1"/>
    <property type="match status" value="1"/>
</dbReference>
<sequence>MIHIQDEQKEFFDKEGYLVLSDVYPQQYITLVMEEYERIRVHLLQNKSILQNRDKPLFSLYPRLRDYHKKNSIVADAIFKTHLFDLMAEIIGEEPLLISTSYYFKSPDTPGLPMHQDNYAFGVTPGTTYAAWISLDGSDHENGGLTFIKGSQKMKLIQPKTKTNSVREYFSDAGQKVEIDDPDQIINVQTKPGDIVIFNGRIIHGSTKNESSYRFRRSLIGHFTGASVERLALNFNWLYNRYGEKVRRRLNKNTKITEKYGTVFSIKQAHYFEDWR</sequence>
<reference evidence="1" key="1">
    <citation type="submission" date="2021-09" db="EMBL/GenBank/DDBJ databases">
        <title>Genome analysis of Fictibacillus sp. KIGAM418 isolated from marine sediment.</title>
        <authorList>
            <person name="Seo M.-J."/>
            <person name="Cho E.-S."/>
            <person name="Hwang C.Y."/>
        </authorList>
    </citation>
    <scope>NUCLEOTIDE SEQUENCE</scope>
    <source>
        <strain evidence="1">KIGAM418</strain>
    </source>
</reference>
<dbReference type="GO" id="GO:0016706">
    <property type="term" value="F:2-oxoglutarate-dependent dioxygenase activity"/>
    <property type="evidence" value="ECO:0007669"/>
    <property type="project" value="UniProtKB-ARBA"/>
</dbReference>
<dbReference type="SUPFAM" id="SSF51197">
    <property type="entry name" value="Clavaminate synthase-like"/>
    <property type="match status" value="1"/>
</dbReference>
<evidence type="ECO:0000313" key="1">
    <source>
        <dbReference type="EMBL" id="MCK6259424.1"/>
    </source>
</evidence>
<gene>
    <name evidence="1" type="ORF">LCY76_22905</name>
</gene>
<dbReference type="PANTHER" id="PTHR20883:SF48">
    <property type="entry name" value="ECTOINE DIOXYGENASE"/>
    <property type="match status" value="1"/>
</dbReference>
<dbReference type="AlphaFoldDB" id="A0A9X1XKX3"/>
<comment type="caution">
    <text evidence="1">The sequence shown here is derived from an EMBL/GenBank/DDBJ whole genome shotgun (WGS) entry which is preliminary data.</text>
</comment>
<dbReference type="EMBL" id="JAIWJX010000004">
    <property type="protein sequence ID" value="MCK6259424.1"/>
    <property type="molecule type" value="Genomic_DNA"/>
</dbReference>
<dbReference type="GO" id="GO:0005506">
    <property type="term" value="F:iron ion binding"/>
    <property type="evidence" value="ECO:0007669"/>
    <property type="project" value="UniProtKB-ARBA"/>
</dbReference>